<evidence type="ECO:0000256" key="3">
    <source>
        <dbReference type="ARBA" id="ARBA00008873"/>
    </source>
</evidence>
<evidence type="ECO:0000256" key="5">
    <source>
        <dbReference type="ARBA" id="ARBA00022448"/>
    </source>
</evidence>
<dbReference type="GO" id="GO:0016020">
    <property type="term" value="C:membrane"/>
    <property type="evidence" value="ECO:0007669"/>
    <property type="project" value="UniProtKB-SubCell"/>
</dbReference>
<feature type="domain" description="Cation efflux protein transmembrane" evidence="14">
    <location>
        <begin position="25"/>
        <end position="93"/>
    </location>
</feature>
<evidence type="ECO:0000256" key="8">
    <source>
        <dbReference type="ARBA" id="ARBA00022989"/>
    </source>
</evidence>
<dbReference type="Gene3D" id="1.20.1510.10">
    <property type="entry name" value="Cation efflux protein transmembrane domain"/>
    <property type="match status" value="1"/>
</dbReference>
<evidence type="ECO:0000313" key="16">
    <source>
        <dbReference type="Proteomes" id="UP001249851"/>
    </source>
</evidence>
<keyword evidence="8 13" id="KW-1133">Transmembrane helix</keyword>
<keyword evidence="7" id="KW-0862">Zinc</keyword>
<organism evidence="15 16">
    <name type="scientific">Acropora cervicornis</name>
    <name type="common">Staghorn coral</name>
    <dbReference type="NCBI Taxonomy" id="6130"/>
    <lineage>
        <taxon>Eukaryota</taxon>
        <taxon>Metazoa</taxon>
        <taxon>Cnidaria</taxon>
        <taxon>Anthozoa</taxon>
        <taxon>Hexacorallia</taxon>
        <taxon>Scleractinia</taxon>
        <taxon>Astrocoeniina</taxon>
        <taxon>Acroporidae</taxon>
        <taxon>Acropora</taxon>
    </lineage>
</organism>
<comment type="similarity">
    <text evidence="3">Belongs to the cation diffusion facilitator (CDF) transporter (TC 2.A.4) family. SLC30A subfamily.</text>
</comment>
<evidence type="ECO:0000256" key="13">
    <source>
        <dbReference type="SAM" id="Phobius"/>
    </source>
</evidence>
<dbReference type="InterPro" id="IPR002524">
    <property type="entry name" value="Cation_efflux"/>
</dbReference>
<dbReference type="InterPro" id="IPR027469">
    <property type="entry name" value="Cation_efflux_TMD_sf"/>
</dbReference>
<dbReference type="GO" id="GO:0005385">
    <property type="term" value="F:zinc ion transmembrane transporter activity"/>
    <property type="evidence" value="ECO:0007669"/>
    <property type="project" value="InterPro"/>
</dbReference>
<protein>
    <submittedName>
        <fullName evidence="15">Zinc transporter 7</fullName>
    </submittedName>
</protein>
<keyword evidence="6 13" id="KW-0812">Transmembrane</keyword>
<dbReference type="EMBL" id="JARQWQ010000009">
    <property type="protein sequence ID" value="KAK2569917.1"/>
    <property type="molecule type" value="Genomic_DNA"/>
</dbReference>
<keyword evidence="9" id="KW-0406">Ion transport</keyword>
<dbReference type="GO" id="GO:1904257">
    <property type="term" value="P:zinc ion import into Golgi lumen"/>
    <property type="evidence" value="ECO:0007669"/>
    <property type="project" value="TreeGrafter"/>
</dbReference>
<feature type="transmembrane region" description="Helical" evidence="13">
    <location>
        <begin position="63"/>
        <end position="85"/>
    </location>
</feature>
<reference evidence="15" key="2">
    <citation type="journal article" date="2023" name="Science">
        <title>Genomic signatures of disease resistance in endangered staghorn corals.</title>
        <authorList>
            <person name="Vollmer S.V."/>
            <person name="Selwyn J.D."/>
            <person name="Despard B.A."/>
            <person name="Roesel C.L."/>
        </authorList>
    </citation>
    <scope>NUCLEOTIDE SEQUENCE</scope>
    <source>
        <strain evidence="15">K2</strain>
    </source>
</reference>
<evidence type="ECO:0000259" key="14">
    <source>
        <dbReference type="Pfam" id="PF01545"/>
    </source>
</evidence>
<keyword evidence="10 13" id="KW-0472">Membrane</keyword>
<reference evidence="15" key="1">
    <citation type="journal article" date="2023" name="G3 (Bethesda)">
        <title>Whole genome assembly and annotation of the endangered Caribbean coral Acropora cervicornis.</title>
        <authorList>
            <person name="Selwyn J.D."/>
            <person name="Vollmer S.V."/>
        </authorList>
    </citation>
    <scope>NUCLEOTIDE SEQUENCE</scope>
    <source>
        <strain evidence="15">K2</strain>
    </source>
</reference>
<comment type="subunit">
    <text evidence="4">Homooligomer.</text>
</comment>
<gene>
    <name evidence="15" type="ORF">P5673_005776</name>
</gene>
<dbReference type="NCBIfam" id="TIGR01297">
    <property type="entry name" value="CDF"/>
    <property type="match status" value="1"/>
</dbReference>
<accession>A0AAD9QYL0</accession>
<comment type="function">
    <text evidence="12">Zinc ion transporter mediating zinc entry from the cytosol into the lumen of organelles along the secretory pathway. By contributing to zinc ion homeostasis within the early secretory pathway, regulates the activation and folding of enzymes like alkaline phosphatases.</text>
</comment>
<dbReference type="InterPro" id="IPR058533">
    <property type="entry name" value="Cation_efflux_TM"/>
</dbReference>
<evidence type="ECO:0000256" key="12">
    <source>
        <dbReference type="ARBA" id="ARBA00046010"/>
    </source>
</evidence>
<dbReference type="AlphaFoldDB" id="A0AAD9QYL0"/>
<keyword evidence="16" id="KW-1185">Reference proteome</keyword>
<dbReference type="GO" id="GO:0006882">
    <property type="term" value="P:intracellular zinc ion homeostasis"/>
    <property type="evidence" value="ECO:0007669"/>
    <property type="project" value="InterPro"/>
</dbReference>
<evidence type="ECO:0000256" key="10">
    <source>
        <dbReference type="ARBA" id="ARBA00023136"/>
    </source>
</evidence>
<comment type="subcellular location">
    <subcellularLocation>
        <location evidence="2">Golgi apparatus</location>
        <location evidence="2">trans-Golgi network</location>
    </subcellularLocation>
    <subcellularLocation>
        <location evidence="1">Membrane</location>
        <topology evidence="1">Multi-pass membrane protein</topology>
    </subcellularLocation>
</comment>
<keyword evidence="7" id="KW-0864">Zinc transport</keyword>
<name>A0AAD9QYL0_ACRCE</name>
<evidence type="ECO:0000256" key="1">
    <source>
        <dbReference type="ARBA" id="ARBA00004141"/>
    </source>
</evidence>
<evidence type="ECO:0000256" key="9">
    <source>
        <dbReference type="ARBA" id="ARBA00023065"/>
    </source>
</evidence>
<comment type="caution">
    <text evidence="15">The sequence shown here is derived from an EMBL/GenBank/DDBJ whole genome shotgun (WGS) entry which is preliminary data.</text>
</comment>
<dbReference type="Pfam" id="PF01545">
    <property type="entry name" value="Cation_efflux"/>
    <property type="match status" value="1"/>
</dbReference>
<evidence type="ECO:0000313" key="15">
    <source>
        <dbReference type="EMBL" id="KAK2569917.1"/>
    </source>
</evidence>
<evidence type="ECO:0000256" key="4">
    <source>
        <dbReference type="ARBA" id="ARBA00011182"/>
    </source>
</evidence>
<dbReference type="PANTHER" id="PTHR45755">
    <property type="match status" value="1"/>
</dbReference>
<evidence type="ECO:0000256" key="11">
    <source>
        <dbReference type="ARBA" id="ARBA00034634"/>
    </source>
</evidence>
<comment type="catalytic activity">
    <reaction evidence="11">
        <text>Zn(2+)(in) = Zn(2+)(out)</text>
        <dbReference type="Rhea" id="RHEA:29351"/>
        <dbReference type="ChEBI" id="CHEBI:29105"/>
    </reaction>
</comment>
<feature type="transmembrane region" description="Helical" evidence="13">
    <location>
        <begin position="36"/>
        <end position="57"/>
    </location>
</feature>
<sequence>MVLSMWIRLISYLNPLGCAPKDEKVEISTSKIMEGVFLHVMADTLGSIGVIISAGLIKQFGWMLADPICSMFISVLIVLSVIPLLRESVGILMQRIPTDLEKNVHIAYQRVNQMDDVFSIQDPHFWALSSLV</sequence>
<evidence type="ECO:0000256" key="7">
    <source>
        <dbReference type="ARBA" id="ARBA00022906"/>
    </source>
</evidence>
<dbReference type="SUPFAM" id="SSF161111">
    <property type="entry name" value="Cation efflux protein transmembrane domain-like"/>
    <property type="match status" value="1"/>
</dbReference>
<proteinExistence type="inferred from homology"/>
<dbReference type="PANTHER" id="PTHR45755:SF4">
    <property type="entry name" value="ZINC TRANSPORTER 7"/>
    <property type="match status" value="1"/>
</dbReference>
<dbReference type="GO" id="GO:0005794">
    <property type="term" value="C:Golgi apparatus"/>
    <property type="evidence" value="ECO:0007669"/>
    <property type="project" value="UniProtKB-SubCell"/>
</dbReference>
<keyword evidence="5" id="KW-0813">Transport</keyword>
<evidence type="ECO:0000256" key="2">
    <source>
        <dbReference type="ARBA" id="ARBA00004601"/>
    </source>
</evidence>
<evidence type="ECO:0000256" key="6">
    <source>
        <dbReference type="ARBA" id="ARBA00022692"/>
    </source>
</evidence>
<dbReference type="GO" id="GO:0031410">
    <property type="term" value="C:cytoplasmic vesicle"/>
    <property type="evidence" value="ECO:0007669"/>
    <property type="project" value="TreeGrafter"/>
</dbReference>
<dbReference type="InterPro" id="IPR045316">
    <property type="entry name" value="Msc2-like"/>
</dbReference>
<dbReference type="Proteomes" id="UP001249851">
    <property type="component" value="Unassembled WGS sequence"/>
</dbReference>